<evidence type="ECO:0000256" key="1">
    <source>
        <dbReference type="ARBA" id="ARBA00009893"/>
    </source>
</evidence>
<evidence type="ECO:0000313" key="4">
    <source>
        <dbReference type="Proteomes" id="UP000472727"/>
    </source>
</evidence>
<name>A0A7C8U8T1_ORBOL</name>
<dbReference type="GO" id="GO:0016410">
    <property type="term" value="F:N-acyltransferase activity"/>
    <property type="evidence" value="ECO:0007669"/>
    <property type="project" value="TreeGrafter"/>
</dbReference>
<evidence type="ECO:0000313" key="3">
    <source>
        <dbReference type="EMBL" id="KAF3198503.1"/>
    </source>
</evidence>
<protein>
    <recommendedName>
        <fullName evidence="2">Acyltransferase MbtK/IucB-like conserved domain-containing protein</fullName>
    </recommendedName>
</protein>
<accession>A0A7C8U8T1</accession>
<dbReference type="InterPro" id="IPR019432">
    <property type="entry name" value="Acyltransferase_MbtK/IucB-like"/>
</dbReference>
<dbReference type="AlphaFoldDB" id="A0A7C8U8T1"/>
<dbReference type="SUPFAM" id="SSF55729">
    <property type="entry name" value="Acyl-CoA N-acyltransferases (Nat)"/>
    <property type="match status" value="1"/>
</dbReference>
<dbReference type="PANTHER" id="PTHR31438:SF1">
    <property type="entry name" value="LYSINE N-ACYLTRANSFERASE C17G9.06C-RELATED"/>
    <property type="match status" value="1"/>
</dbReference>
<dbReference type="EMBL" id="WIWS01000206">
    <property type="protein sequence ID" value="KAF3198503.1"/>
    <property type="molecule type" value="Genomic_DNA"/>
</dbReference>
<reference evidence="3 4" key="1">
    <citation type="submission" date="2019-06" db="EMBL/GenBank/DDBJ databases">
        <authorList>
            <person name="Palmer J.M."/>
        </authorList>
    </citation>
    <scope>NUCLEOTIDE SEQUENCE [LARGE SCALE GENOMIC DNA]</scope>
    <source>
        <strain evidence="3 4">TWF106</strain>
    </source>
</reference>
<dbReference type="InterPro" id="IPR016181">
    <property type="entry name" value="Acyl_CoA_acyltransferase"/>
</dbReference>
<gene>
    <name evidence="3" type="ORF">TWF106_004574</name>
</gene>
<sequence length="479" mass="54832">MSAIEMQFPCSRDMRADLTKGSKRKRINPQTFQGPGFGICGPEPRHMPCLPSGQISPEHLHLSRFNLHTSVRSWLTKSDHFVMGHFDFLYLPTDPPVARSLTSEVSRPSEELDVVTTAISILENDNSSSSTIRATLESSRGQALAAPNELQDHLKVQLQGSTGDLETVWTALYWYFQYTGDVAVGVPKGRPVPERCVELILESDAPSHPSELAAQLERLGLVDIQIQAEKQVHLVFANVFWQLSPELFLSNLNAHRYLPAKPLRYTLSNGAIRHPNRPLPPPQRLPFYTRHCISDKVNSVFKLRPVDMSDLDLIHKWMNNTRVSEFWGEQGPIEHQKKFLETCLASKHSFTAIGSWNDLDPEGNLTGWKDACFFDIYWVKEDHLARYANSVQDWDRGVHLLVGEDWARGRSTAWLDSIVHFMFLSDPRTQSIYLEPRVDNELFIRLLTRYGFYKVKDFAFPHKQAALMKLDRDHWKGCR</sequence>
<comment type="similarity">
    <text evidence="1">Belongs to the lysine N-acyltransferase MbtK family.</text>
</comment>
<dbReference type="SMART" id="SM01006">
    <property type="entry name" value="AlcB"/>
    <property type="match status" value="1"/>
</dbReference>
<dbReference type="PANTHER" id="PTHR31438">
    <property type="entry name" value="LYSINE N-ACYLTRANSFERASE C17G9.06C-RELATED"/>
    <property type="match status" value="1"/>
</dbReference>
<comment type="caution">
    <text evidence="3">The sequence shown here is derived from an EMBL/GenBank/DDBJ whole genome shotgun (WGS) entry which is preliminary data.</text>
</comment>
<proteinExistence type="inferred from homology"/>
<evidence type="ECO:0000259" key="2">
    <source>
        <dbReference type="SMART" id="SM01006"/>
    </source>
</evidence>
<dbReference type="GO" id="GO:0019290">
    <property type="term" value="P:siderophore biosynthetic process"/>
    <property type="evidence" value="ECO:0007669"/>
    <property type="project" value="InterPro"/>
</dbReference>
<dbReference type="Pfam" id="PF13523">
    <property type="entry name" value="Acetyltransf_8"/>
    <property type="match status" value="1"/>
</dbReference>
<dbReference type="Proteomes" id="UP000472727">
    <property type="component" value="Unassembled WGS sequence"/>
</dbReference>
<feature type="domain" description="Acyltransferase MbtK/IucB-like conserved" evidence="2">
    <location>
        <begin position="304"/>
        <end position="350"/>
    </location>
</feature>
<dbReference type="Gene3D" id="3.40.630.30">
    <property type="match status" value="1"/>
</dbReference>
<organism evidence="3 4">
    <name type="scientific">Orbilia oligospora</name>
    <name type="common">Nematode-trapping fungus</name>
    <name type="synonym">Arthrobotrys oligospora</name>
    <dbReference type="NCBI Taxonomy" id="2813651"/>
    <lineage>
        <taxon>Eukaryota</taxon>
        <taxon>Fungi</taxon>
        <taxon>Dikarya</taxon>
        <taxon>Ascomycota</taxon>
        <taxon>Pezizomycotina</taxon>
        <taxon>Orbiliomycetes</taxon>
        <taxon>Orbiliales</taxon>
        <taxon>Orbiliaceae</taxon>
        <taxon>Orbilia</taxon>
    </lineage>
</organism>